<keyword evidence="3 12" id="KW-0853">WD repeat</keyword>
<feature type="compositionally biased region" description="Polar residues" evidence="13">
    <location>
        <begin position="301"/>
        <end position="314"/>
    </location>
</feature>
<dbReference type="GO" id="GO:0045503">
    <property type="term" value="F:dynein light chain binding"/>
    <property type="evidence" value="ECO:0007669"/>
    <property type="project" value="TreeGrafter"/>
</dbReference>
<feature type="compositionally biased region" description="Low complexity" evidence="13">
    <location>
        <begin position="130"/>
        <end position="149"/>
    </location>
</feature>
<evidence type="ECO:0000256" key="7">
    <source>
        <dbReference type="ARBA" id="ARBA00023212"/>
    </source>
</evidence>
<dbReference type="OMA" id="WSHERAT"/>
<evidence type="ECO:0000313" key="14">
    <source>
        <dbReference type="EMBL" id="CEP01333.1"/>
    </source>
</evidence>
<evidence type="ECO:0000256" key="3">
    <source>
        <dbReference type="ARBA" id="ARBA00022574"/>
    </source>
</evidence>
<dbReference type="STRING" id="37360.A0A0G4J134"/>
<evidence type="ECO:0000256" key="12">
    <source>
        <dbReference type="PROSITE-ProRule" id="PRU00221"/>
    </source>
</evidence>
<dbReference type="OrthoDB" id="10259804at2759"/>
<dbReference type="SUPFAM" id="SSF50978">
    <property type="entry name" value="WD40 repeat-like"/>
    <property type="match status" value="1"/>
</dbReference>
<reference evidence="14 15" key="1">
    <citation type="submission" date="2015-02" db="EMBL/GenBank/DDBJ databases">
        <authorList>
            <person name="Chooi Y.-H."/>
        </authorList>
    </citation>
    <scope>NUCLEOTIDE SEQUENCE [LARGE SCALE GENOMIC DNA]</scope>
    <source>
        <strain evidence="14">E3</strain>
    </source>
</reference>
<dbReference type="SMART" id="SM00320">
    <property type="entry name" value="WD40"/>
    <property type="match status" value="6"/>
</dbReference>
<feature type="compositionally biased region" description="Polar residues" evidence="13">
    <location>
        <begin position="173"/>
        <end position="187"/>
    </location>
</feature>
<feature type="compositionally biased region" description="Polar residues" evidence="13">
    <location>
        <begin position="219"/>
        <end position="228"/>
    </location>
</feature>
<feature type="region of interest" description="Disordered" evidence="13">
    <location>
        <begin position="77"/>
        <end position="232"/>
    </location>
</feature>
<comment type="subcellular location">
    <subcellularLocation>
        <location evidence="1">Cytoplasm</location>
        <location evidence="1">Cytoskeleton</location>
        <location evidence="1">Flagellum axoneme</location>
    </subcellularLocation>
    <subcellularLocation>
        <location evidence="9">Dynein axonemal particle</location>
    </subcellularLocation>
</comment>
<proteinExistence type="predicted"/>
<dbReference type="AlphaFoldDB" id="A0A0G4J134"/>
<dbReference type="GO" id="GO:0005858">
    <property type="term" value="C:axonemal dynein complex"/>
    <property type="evidence" value="ECO:0007669"/>
    <property type="project" value="TreeGrafter"/>
</dbReference>
<dbReference type="InterPro" id="IPR050687">
    <property type="entry name" value="Dynein_IC"/>
</dbReference>
<dbReference type="PANTHER" id="PTHR12442:SF12">
    <property type="entry name" value="DYNEIN AXONEMAL INTERMEDIATE CHAIN 4"/>
    <property type="match status" value="1"/>
</dbReference>
<evidence type="ECO:0000256" key="10">
    <source>
        <dbReference type="ARBA" id="ARBA00040002"/>
    </source>
</evidence>
<feature type="repeat" description="WD" evidence="12">
    <location>
        <begin position="674"/>
        <end position="716"/>
    </location>
</feature>
<dbReference type="Gene3D" id="2.130.10.10">
    <property type="entry name" value="YVTN repeat-like/Quinoprotein amine dehydrogenase"/>
    <property type="match status" value="2"/>
</dbReference>
<dbReference type="GO" id="GO:0045504">
    <property type="term" value="F:dynein heavy chain binding"/>
    <property type="evidence" value="ECO:0007669"/>
    <property type="project" value="TreeGrafter"/>
</dbReference>
<keyword evidence="7" id="KW-0206">Cytoskeleton</keyword>
<evidence type="ECO:0000256" key="9">
    <source>
        <dbReference type="ARBA" id="ARBA00024190"/>
    </source>
</evidence>
<dbReference type="GO" id="GO:0003341">
    <property type="term" value="P:cilium movement"/>
    <property type="evidence" value="ECO:0007669"/>
    <property type="project" value="TreeGrafter"/>
</dbReference>
<sequence length="820" mass="87842">MVSRPGQRRGLCECTGTTAATAPPTHTDGVGCAAARQASGRAPMSINAKSSMRVSGDNPAATKTLTDLNSKSIMFGSRKTKASTRSGKQHAADPTRIIINGVDCTPRPLVDVPKAKKSKSKSKKTSGQDRTSTGSSISSLARSSSVAGSNLTREGGSVLGPLDGSASFVGSDVSESLDGTQATSSEADASEFGAARSDVDGADSEHNVPSEPTEEDLTVQVSRCSSSPGRRAADLSQAAVQETPKHDWTSQELNELIEVRLTESGTTTLLNLPSLCIWSKQADLAAQAEAENARYAQRVTSRMTSSERAAQTFNPPMKTKEVQAKPPAKFSVSCQSSRWDIYDSRAEDSNDADPKPTGRRSVSHTKLLRSLSIMEKALIQNQIHGKHLLYRNQQQAPAATPAAPAAPMTRPSLDRTASVVAALQKSAPVVETNADAGEAPAGTLDRLWSYSCAHVLGHNITSMDWNKANADVLAVGYGQADFSTTSTASVKLYDDSPGMIAVWTLKNPDYPSRIFRSQVGVTSLDFSQDNPQLLAAGLYDGSLVIYDVRAPGNAPILKAASGTHSHSDPVWGVKWASKGAQQHSEVVMSISTDGHVKQWSMKKGLYAQDIMVLKRVHNQSQMTTETGEGMINRHGSSLCFDFSKVDPTLYLAGTEDGVVHKCSQSYNEQVIESYFGHTGPINRLKVSPFVDGVFLTCSTDWTVRLWSQKSTQSIMSLQSGYDYINDVDWSPSNSCVFASASRDGRLDVWNIEASPISPWITETMEDDTNLTTVLFSPNAPVVVCGTQTGIVHVYRLGGLTDGGPPAQQQTRLNKIISADN</sequence>
<evidence type="ECO:0000256" key="1">
    <source>
        <dbReference type="ARBA" id="ARBA00004611"/>
    </source>
</evidence>
<dbReference type="Pfam" id="PF00400">
    <property type="entry name" value="WD40"/>
    <property type="match status" value="3"/>
</dbReference>
<dbReference type="GO" id="GO:0120293">
    <property type="term" value="C:dynein axonemal particle"/>
    <property type="evidence" value="ECO:0007669"/>
    <property type="project" value="UniProtKB-SubCell"/>
</dbReference>
<evidence type="ECO:0000256" key="6">
    <source>
        <dbReference type="ARBA" id="ARBA00023069"/>
    </source>
</evidence>
<feature type="repeat" description="WD" evidence="12">
    <location>
        <begin position="717"/>
        <end position="752"/>
    </location>
</feature>
<keyword evidence="6" id="KW-0969">Cilium</keyword>
<keyword evidence="4" id="KW-0677">Repeat</keyword>
<accession>A0A0G4J134</accession>
<dbReference type="InterPro" id="IPR036322">
    <property type="entry name" value="WD40_repeat_dom_sf"/>
</dbReference>
<feature type="compositionally biased region" description="Basic and acidic residues" evidence="13">
    <location>
        <begin position="197"/>
        <end position="208"/>
    </location>
</feature>
<keyword evidence="8" id="KW-0966">Cell projection</keyword>
<gene>
    <name evidence="14" type="ORF">PBRA_001939</name>
</gene>
<evidence type="ECO:0000256" key="8">
    <source>
        <dbReference type="ARBA" id="ARBA00023273"/>
    </source>
</evidence>
<evidence type="ECO:0000256" key="4">
    <source>
        <dbReference type="ARBA" id="ARBA00022737"/>
    </source>
</evidence>
<protein>
    <recommendedName>
        <fullName evidence="10">Dynein axonemal intermediate chain 4</fullName>
    </recommendedName>
    <alternativeName>
        <fullName evidence="11">WD repeat-containing protein 78</fullName>
    </alternativeName>
</protein>
<feature type="region of interest" description="Disordered" evidence="13">
    <location>
        <begin position="301"/>
        <end position="331"/>
    </location>
</feature>
<keyword evidence="2" id="KW-0963">Cytoplasm</keyword>
<dbReference type="EMBL" id="CDSF01000112">
    <property type="protein sequence ID" value="CEP01333.1"/>
    <property type="molecule type" value="Genomic_DNA"/>
</dbReference>
<name>A0A0G4J134_PLABS</name>
<evidence type="ECO:0000256" key="5">
    <source>
        <dbReference type="ARBA" id="ARBA00022846"/>
    </source>
</evidence>
<keyword evidence="5" id="KW-0282">Flagellum</keyword>
<evidence type="ECO:0000313" key="15">
    <source>
        <dbReference type="Proteomes" id="UP000039324"/>
    </source>
</evidence>
<dbReference type="Proteomes" id="UP000039324">
    <property type="component" value="Unassembled WGS sequence"/>
</dbReference>
<evidence type="ECO:0000256" key="13">
    <source>
        <dbReference type="SAM" id="MobiDB-lite"/>
    </source>
</evidence>
<feature type="compositionally biased region" description="Basic residues" evidence="13">
    <location>
        <begin position="115"/>
        <end position="124"/>
    </location>
</feature>
<dbReference type="InterPro" id="IPR015943">
    <property type="entry name" value="WD40/YVTN_repeat-like_dom_sf"/>
</dbReference>
<evidence type="ECO:0000256" key="2">
    <source>
        <dbReference type="ARBA" id="ARBA00022490"/>
    </source>
</evidence>
<evidence type="ECO:0000256" key="11">
    <source>
        <dbReference type="ARBA" id="ARBA00041557"/>
    </source>
</evidence>
<dbReference type="PANTHER" id="PTHR12442">
    <property type="entry name" value="DYNEIN INTERMEDIATE CHAIN"/>
    <property type="match status" value="1"/>
</dbReference>
<dbReference type="PROSITE" id="PS50082">
    <property type="entry name" value="WD_REPEATS_2"/>
    <property type="match status" value="2"/>
</dbReference>
<dbReference type="InterPro" id="IPR001680">
    <property type="entry name" value="WD40_rpt"/>
</dbReference>
<keyword evidence="15" id="KW-1185">Reference proteome</keyword>
<organism evidence="14 15">
    <name type="scientific">Plasmodiophora brassicae</name>
    <name type="common">Clubroot disease agent</name>
    <dbReference type="NCBI Taxonomy" id="37360"/>
    <lineage>
        <taxon>Eukaryota</taxon>
        <taxon>Sar</taxon>
        <taxon>Rhizaria</taxon>
        <taxon>Endomyxa</taxon>
        <taxon>Phytomyxea</taxon>
        <taxon>Plasmodiophorida</taxon>
        <taxon>Plasmodiophoridae</taxon>
        <taxon>Plasmodiophora</taxon>
    </lineage>
</organism>